<name>A0ACC1NQ39_9PEZI</name>
<protein>
    <submittedName>
        <fullName evidence="1">Uncharacterized protein</fullName>
    </submittedName>
</protein>
<evidence type="ECO:0000313" key="1">
    <source>
        <dbReference type="EMBL" id="KAJ2980636.1"/>
    </source>
</evidence>
<dbReference type="Proteomes" id="UP001143856">
    <property type="component" value="Unassembled WGS sequence"/>
</dbReference>
<gene>
    <name evidence="1" type="ORF">NUW58_g6895</name>
</gene>
<reference evidence="1" key="1">
    <citation type="submission" date="2022-10" db="EMBL/GenBank/DDBJ databases">
        <title>Genome Sequence of Xylaria curta.</title>
        <authorList>
            <person name="Buettner E."/>
        </authorList>
    </citation>
    <scope>NUCLEOTIDE SEQUENCE</scope>
    <source>
        <strain evidence="1">Babe10</strain>
    </source>
</reference>
<dbReference type="EMBL" id="JAPDGR010001657">
    <property type="protein sequence ID" value="KAJ2980636.1"/>
    <property type="molecule type" value="Genomic_DNA"/>
</dbReference>
<evidence type="ECO:0000313" key="2">
    <source>
        <dbReference type="Proteomes" id="UP001143856"/>
    </source>
</evidence>
<sequence>MGRFQAVSKEHRRHRRAGGDLSKQILQRFSGIEKATSVDLPEVIQTAEVPQNLEGRLRFAPYNFLTEHMTYEADAYIFRHIFHDWSDQYATKIFKNLAAGLKEGTRVWINEVVLPELGPTNHVVDQRQRGADIMMKVGFNGKERSKGGWENVLTEADHRFRIENIVQPEGATDAVIEILFGE</sequence>
<accession>A0ACC1NQ39</accession>
<comment type="caution">
    <text evidence="1">The sequence shown here is derived from an EMBL/GenBank/DDBJ whole genome shotgun (WGS) entry which is preliminary data.</text>
</comment>
<proteinExistence type="predicted"/>
<keyword evidence="2" id="KW-1185">Reference proteome</keyword>
<organism evidence="1 2">
    <name type="scientific">Xylaria curta</name>
    <dbReference type="NCBI Taxonomy" id="42375"/>
    <lineage>
        <taxon>Eukaryota</taxon>
        <taxon>Fungi</taxon>
        <taxon>Dikarya</taxon>
        <taxon>Ascomycota</taxon>
        <taxon>Pezizomycotina</taxon>
        <taxon>Sordariomycetes</taxon>
        <taxon>Xylariomycetidae</taxon>
        <taxon>Xylariales</taxon>
        <taxon>Xylariaceae</taxon>
        <taxon>Xylaria</taxon>
    </lineage>
</organism>